<accession>A0AAP2DE83</accession>
<comment type="caution">
    <text evidence="4">The sequence shown here is derived from an EMBL/GenBank/DDBJ whole genome shotgun (WGS) entry which is preliminary data.</text>
</comment>
<evidence type="ECO:0000256" key="2">
    <source>
        <dbReference type="SAM" id="Coils"/>
    </source>
</evidence>
<feature type="signal peptide" evidence="3">
    <location>
        <begin position="1"/>
        <end position="27"/>
    </location>
</feature>
<feature type="coiled-coil region" evidence="2">
    <location>
        <begin position="192"/>
        <end position="219"/>
    </location>
</feature>
<dbReference type="GO" id="GO:0015562">
    <property type="term" value="F:efflux transmembrane transporter activity"/>
    <property type="evidence" value="ECO:0007669"/>
    <property type="project" value="InterPro"/>
</dbReference>
<keyword evidence="2" id="KW-0175">Coiled coil</keyword>
<comment type="similarity">
    <text evidence="1">Belongs to the outer membrane factor (OMF) (TC 1.B.17) family.</text>
</comment>
<evidence type="ECO:0000313" key="5">
    <source>
        <dbReference type="Proteomes" id="UP001319180"/>
    </source>
</evidence>
<keyword evidence="5" id="KW-1185">Reference proteome</keyword>
<feature type="chain" id="PRO_5042921997" evidence="3">
    <location>
        <begin position="28"/>
        <end position="425"/>
    </location>
</feature>
<organism evidence="4 5">
    <name type="scientific">Dawidia soli</name>
    <dbReference type="NCBI Taxonomy" id="2782352"/>
    <lineage>
        <taxon>Bacteria</taxon>
        <taxon>Pseudomonadati</taxon>
        <taxon>Bacteroidota</taxon>
        <taxon>Cytophagia</taxon>
        <taxon>Cytophagales</taxon>
        <taxon>Chryseotaleaceae</taxon>
        <taxon>Dawidia</taxon>
    </lineage>
</organism>
<dbReference type="PANTHER" id="PTHR30203">
    <property type="entry name" value="OUTER MEMBRANE CATION EFFLUX PROTEIN"/>
    <property type="match status" value="1"/>
</dbReference>
<evidence type="ECO:0000256" key="1">
    <source>
        <dbReference type="ARBA" id="ARBA00007613"/>
    </source>
</evidence>
<dbReference type="RefSeq" id="WP_254094112.1">
    <property type="nucleotide sequence ID" value="NZ_JAHESC010000072.1"/>
</dbReference>
<protein>
    <submittedName>
        <fullName evidence="4">TolC family protein</fullName>
    </submittedName>
</protein>
<dbReference type="Pfam" id="PF02321">
    <property type="entry name" value="OEP"/>
    <property type="match status" value="1"/>
</dbReference>
<dbReference type="Proteomes" id="UP001319180">
    <property type="component" value="Unassembled WGS sequence"/>
</dbReference>
<evidence type="ECO:0000313" key="4">
    <source>
        <dbReference type="EMBL" id="MBT1690571.1"/>
    </source>
</evidence>
<evidence type="ECO:0000256" key="3">
    <source>
        <dbReference type="SAM" id="SignalP"/>
    </source>
</evidence>
<dbReference type="AlphaFoldDB" id="A0AAP2DE83"/>
<gene>
    <name evidence="4" type="ORF">KK078_28660</name>
</gene>
<sequence length="425" mass="48574">MKHNKKKKMRVLLVSFICWLTVVTVHGQDTLQVSLQQADSLLMVRNLSLIASRYEVDMADARKVQEKLFTNPELSTEWSLHNPSSGKWFDVGANGQKIIQLEKVFRIAGQRKASVRLAEEEKKLTQWQYYELARSLKYELHVSYYRYYFLNNAVTNIASRLALLRNLISIYEEQYAKGNISLQELTRLKSVYFEINNQVNETRTELVRLEQSLQLLLADDRPVRPAPAATESMLGVMPTATLPDLVTRSLENRPEIQAAKSIGNQRALQYALERKNGIPNLTAGGVYDQAGSYVNNYTALQVGLQIPLFNRNQGRIQEARLGVAQSQVLRQSKQQEVTREVESAWKIFQLLDAQYKAVGTDFEAQLELLSKGLVSNYSKNNLSLLEFTDMFESYNSSIIELNQLKADLTKSYEELNYAVGEDLQR</sequence>
<dbReference type="PANTHER" id="PTHR30203:SF23">
    <property type="entry name" value="OUTER MEMBRANE EFFLUX PROTEIN"/>
    <property type="match status" value="1"/>
</dbReference>
<dbReference type="InterPro" id="IPR003423">
    <property type="entry name" value="OMP_efflux"/>
</dbReference>
<dbReference type="EMBL" id="JAHESC010000072">
    <property type="protein sequence ID" value="MBT1690571.1"/>
    <property type="molecule type" value="Genomic_DNA"/>
</dbReference>
<dbReference type="SUPFAM" id="SSF56954">
    <property type="entry name" value="Outer membrane efflux proteins (OEP)"/>
    <property type="match status" value="1"/>
</dbReference>
<dbReference type="Gene3D" id="1.20.1600.10">
    <property type="entry name" value="Outer membrane efflux proteins (OEP)"/>
    <property type="match status" value="1"/>
</dbReference>
<reference evidence="4 5" key="1">
    <citation type="submission" date="2021-05" db="EMBL/GenBank/DDBJ databases">
        <title>A Polyphasic approach of four new species of the genus Ohtaekwangia: Ohtaekwangia histidinii sp. nov., Ohtaekwangia cretensis sp. nov., Ohtaekwangia indiensis sp. nov., Ohtaekwangia reichenbachii sp. nov. from diverse environment.</title>
        <authorList>
            <person name="Octaviana S."/>
        </authorList>
    </citation>
    <scope>NUCLEOTIDE SEQUENCE [LARGE SCALE GENOMIC DNA]</scope>
    <source>
        <strain evidence="4 5">PWU37</strain>
    </source>
</reference>
<keyword evidence="3" id="KW-0732">Signal</keyword>
<dbReference type="InterPro" id="IPR010131">
    <property type="entry name" value="MdtP/NodT-like"/>
</dbReference>
<proteinExistence type="inferred from homology"/>
<name>A0AAP2DE83_9BACT</name>